<proteinExistence type="predicted"/>
<feature type="transmembrane region" description="Helical" evidence="1">
    <location>
        <begin position="127"/>
        <end position="146"/>
    </location>
</feature>
<keyword evidence="1" id="KW-0812">Transmembrane</keyword>
<reference evidence="3" key="1">
    <citation type="journal article" date="2017" name="Genome Biol.">
        <title>Comparative genomics reveals high biological diversity and specific adaptations in the industrially and medically important fungal genus Aspergillus.</title>
        <authorList>
            <person name="de Vries R.P."/>
            <person name="Riley R."/>
            <person name="Wiebenga A."/>
            <person name="Aguilar-Osorio G."/>
            <person name="Amillis S."/>
            <person name="Uchima C.A."/>
            <person name="Anderluh G."/>
            <person name="Asadollahi M."/>
            <person name="Askin M."/>
            <person name="Barry K."/>
            <person name="Battaglia E."/>
            <person name="Bayram O."/>
            <person name="Benocci T."/>
            <person name="Braus-Stromeyer S.A."/>
            <person name="Caldana C."/>
            <person name="Canovas D."/>
            <person name="Cerqueira G.C."/>
            <person name="Chen F."/>
            <person name="Chen W."/>
            <person name="Choi C."/>
            <person name="Clum A."/>
            <person name="Dos Santos R.A."/>
            <person name="Damasio A.R."/>
            <person name="Diallinas G."/>
            <person name="Emri T."/>
            <person name="Fekete E."/>
            <person name="Flipphi M."/>
            <person name="Freyberg S."/>
            <person name="Gallo A."/>
            <person name="Gournas C."/>
            <person name="Habgood R."/>
            <person name="Hainaut M."/>
            <person name="Harispe M.L."/>
            <person name="Henrissat B."/>
            <person name="Hilden K.S."/>
            <person name="Hope R."/>
            <person name="Hossain A."/>
            <person name="Karabika E."/>
            <person name="Karaffa L."/>
            <person name="Karanyi Z."/>
            <person name="Krasevec N."/>
            <person name="Kuo A."/>
            <person name="Kusch H."/>
            <person name="LaButti K."/>
            <person name="Lagendijk E.L."/>
            <person name="Lapidus A."/>
            <person name="Levasseur A."/>
            <person name="Lindquist E."/>
            <person name="Lipzen A."/>
            <person name="Logrieco A.F."/>
            <person name="MacCabe A."/>
            <person name="Maekelae M.R."/>
            <person name="Malavazi I."/>
            <person name="Melin P."/>
            <person name="Meyer V."/>
            <person name="Mielnichuk N."/>
            <person name="Miskei M."/>
            <person name="Molnar A.P."/>
            <person name="Mule G."/>
            <person name="Ngan C.Y."/>
            <person name="Orejas M."/>
            <person name="Orosz E."/>
            <person name="Ouedraogo J.P."/>
            <person name="Overkamp K.M."/>
            <person name="Park H.-S."/>
            <person name="Perrone G."/>
            <person name="Piumi F."/>
            <person name="Punt P.J."/>
            <person name="Ram A.F."/>
            <person name="Ramon A."/>
            <person name="Rauscher S."/>
            <person name="Record E."/>
            <person name="Riano-Pachon D.M."/>
            <person name="Robert V."/>
            <person name="Roehrig J."/>
            <person name="Ruller R."/>
            <person name="Salamov A."/>
            <person name="Salih N.S."/>
            <person name="Samson R.A."/>
            <person name="Sandor E."/>
            <person name="Sanguinetti M."/>
            <person name="Schuetze T."/>
            <person name="Sepcic K."/>
            <person name="Shelest E."/>
            <person name="Sherlock G."/>
            <person name="Sophianopoulou V."/>
            <person name="Squina F.M."/>
            <person name="Sun H."/>
            <person name="Susca A."/>
            <person name="Todd R.B."/>
            <person name="Tsang A."/>
            <person name="Unkles S.E."/>
            <person name="van de Wiele N."/>
            <person name="van Rossen-Uffink D."/>
            <person name="Oliveira J.V."/>
            <person name="Vesth T.C."/>
            <person name="Visser J."/>
            <person name="Yu J.-H."/>
            <person name="Zhou M."/>
            <person name="Andersen M.R."/>
            <person name="Archer D.B."/>
            <person name="Baker S.E."/>
            <person name="Benoit I."/>
            <person name="Brakhage A.A."/>
            <person name="Braus G.H."/>
            <person name="Fischer R."/>
            <person name="Frisvad J.C."/>
            <person name="Goldman G.H."/>
            <person name="Houbraken J."/>
            <person name="Oakley B."/>
            <person name="Pocsi I."/>
            <person name="Scazzocchio C."/>
            <person name="Seiboth B."/>
            <person name="vanKuyk P.A."/>
            <person name="Wortman J."/>
            <person name="Dyer P.S."/>
            <person name="Grigoriev I.V."/>
        </authorList>
    </citation>
    <scope>NUCLEOTIDE SEQUENCE [LARGE SCALE GENOMIC DNA]</scope>
    <source>
        <strain evidence="3">CBS 106.47</strain>
    </source>
</reference>
<evidence type="ECO:0000313" key="2">
    <source>
        <dbReference type="EMBL" id="OJZ84015.1"/>
    </source>
</evidence>
<dbReference type="EMBL" id="KV878245">
    <property type="protein sequence ID" value="OJZ84015.1"/>
    <property type="molecule type" value="Genomic_DNA"/>
</dbReference>
<accession>A0A1M3TBA2</accession>
<dbReference type="VEuPathDB" id="FungiDB:ASPFODRAFT_298614"/>
<sequence>MACYGTCYLLVYTQKRRLRIDGWMDDLINCGFFFFFLFISLDIFWPRHTRCSRDYSHLYLINWHLSLSLVLVVHLPLGFLSSGSSPSNSVWHRREQRNHIMLQLLFISYIHVSSFVQLIIWGGLCRFHISFSCIVIVLTIRLIGIYT</sequence>
<dbReference type="AlphaFoldDB" id="A0A1M3TBA2"/>
<keyword evidence="1" id="KW-1133">Transmembrane helix</keyword>
<feature type="transmembrane region" description="Helical" evidence="1">
    <location>
        <begin position="26"/>
        <end position="45"/>
    </location>
</feature>
<feature type="transmembrane region" description="Helical" evidence="1">
    <location>
        <begin position="100"/>
        <end position="121"/>
    </location>
</feature>
<protein>
    <submittedName>
        <fullName evidence="2">Uncharacterized protein</fullName>
    </submittedName>
</protein>
<feature type="transmembrane region" description="Helical" evidence="1">
    <location>
        <begin position="57"/>
        <end position="80"/>
    </location>
</feature>
<evidence type="ECO:0000313" key="3">
    <source>
        <dbReference type="Proteomes" id="UP000184063"/>
    </source>
</evidence>
<organism evidence="2 3">
    <name type="scientific">Aspergillus luchuensis (strain CBS 106.47)</name>
    <dbReference type="NCBI Taxonomy" id="1137211"/>
    <lineage>
        <taxon>Eukaryota</taxon>
        <taxon>Fungi</taxon>
        <taxon>Dikarya</taxon>
        <taxon>Ascomycota</taxon>
        <taxon>Pezizomycotina</taxon>
        <taxon>Eurotiomycetes</taxon>
        <taxon>Eurotiomycetidae</taxon>
        <taxon>Eurotiales</taxon>
        <taxon>Aspergillaceae</taxon>
        <taxon>Aspergillus</taxon>
        <taxon>Aspergillus subgen. Circumdati</taxon>
    </lineage>
</organism>
<gene>
    <name evidence="2" type="ORF">ASPFODRAFT_298614</name>
</gene>
<keyword evidence="1" id="KW-0472">Membrane</keyword>
<name>A0A1M3TBA2_ASPLC</name>
<dbReference type="Proteomes" id="UP000184063">
    <property type="component" value="Unassembled WGS sequence"/>
</dbReference>
<evidence type="ECO:0000256" key="1">
    <source>
        <dbReference type="SAM" id="Phobius"/>
    </source>
</evidence>